<dbReference type="PANTHER" id="PTHR31970">
    <property type="match status" value="1"/>
</dbReference>
<feature type="transmembrane region" description="Helical" evidence="1">
    <location>
        <begin position="335"/>
        <end position="357"/>
    </location>
</feature>
<keyword evidence="3" id="KW-1185">Reference proteome</keyword>
<dbReference type="Proteomes" id="UP000182264">
    <property type="component" value="Chromosome"/>
</dbReference>
<evidence type="ECO:0000313" key="3">
    <source>
        <dbReference type="Proteomes" id="UP000182264"/>
    </source>
</evidence>
<proteinExistence type="predicted"/>
<sequence>MKIGSFEFSMRELGGAMGDFGTLFPLAIGYIVVCGVHPAGLLIMMGLANVVTGFCYRLPMPIEPMKVLAVVAIAEQWPPSMVYASAFAMGVVWLVVSLSGLMELIARITPKSVIRGIQMALGILLAVKALEMMSSGWILGLVSVAIVLFLRNNRFTPAAVVLVVLGAVIMYVNRQFQGLPGPTLALPDLQTFTLGQSWQAMLRGGFSQLPLTATNAVIATAVLIQGYWPDRPVSEKKLALNMGIMNLVVPFFGGMPMCHGAGGLAGQYYFGARTGGANLIEGGLEIAMGLFLAGSIAGLFAAFPLAIVGAMMLLVGIELTKFARGLTWDWNLWPMVATVLVSLVVNMAWGFVVGLLLHHGWSLAARKKAAT</sequence>
<evidence type="ECO:0000313" key="2">
    <source>
        <dbReference type="EMBL" id="APG24219.1"/>
    </source>
</evidence>
<dbReference type="EMBL" id="CP015518">
    <property type="protein sequence ID" value="APG24219.1"/>
    <property type="molecule type" value="Genomic_DNA"/>
</dbReference>
<dbReference type="Pfam" id="PF16983">
    <property type="entry name" value="MFS_MOT1"/>
    <property type="match status" value="2"/>
</dbReference>
<dbReference type="OrthoDB" id="7361398at2"/>
<keyword evidence="1" id="KW-1133">Transmembrane helix</keyword>
<feature type="transmembrane region" description="Helical" evidence="1">
    <location>
        <begin position="20"/>
        <end position="48"/>
    </location>
</feature>
<organism evidence="2 3">
    <name type="scientific">Syntrophotalea acetylenica</name>
    <name type="common">Pelobacter acetylenicus</name>
    <dbReference type="NCBI Taxonomy" id="29542"/>
    <lineage>
        <taxon>Bacteria</taxon>
        <taxon>Pseudomonadati</taxon>
        <taxon>Thermodesulfobacteriota</taxon>
        <taxon>Desulfuromonadia</taxon>
        <taxon>Desulfuromonadales</taxon>
        <taxon>Syntrophotaleaceae</taxon>
        <taxon>Syntrophotalea</taxon>
    </lineage>
</organism>
<feature type="transmembrane region" description="Helical" evidence="1">
    <location>
        <begin position="209"/>
        <end position="228"/>
    </location>
</feature>
<dbReference type="STRING" id="29542.A6070_12220"/>
<dbReference type="KEGG" id="pace:A6070_12220"/>
<name>A0A1L3GEG6_SYNAC</name>
<dbReference type="GO" id="GO:0015098">
    <property type="term" value="F:molybdate ion transmembrane transporter activity"/>
    <property type="evidence" value="ECO:0007669"/>
    <property type="project" value="InterPro"/>
</dbReference>
<evidence type="ECO:0008006" key="4">
    <source>
        <dbReference type="Google" id="ProtNLM"/>
    </source>
</evidence>
<dbReference type="PANTHER" id="PTHR31970:SF9">
    <property type="entry name" value="MOLYBDATE TRANSPORTER 2"/>
    <property type="match status" value="1"/>
</dbReference>
<keyword evidence="1" id="KW-0812">Transmembrane</keyword>
<gene>
    <name evidence="2" type="ORF">A7E75_03595</name>
</gene>
<dbReference type="AlphaFoldDB" id="A0A1L3GEG6"/>
<feature type="transmembrane region" description="Helical" evidence="1">
    <location>
        <begin position="290"/>
        <end position="315"/>
    </location>
</feature>
<feature type="transmembrane region" description="Helical" evidence="1">
    <location>
        <begin position="123"/>
        <end position="149"/>
    </location>
</feature>
<dbReference type="InterPro" id="IPR031563">
    <property type="entry name" value="MOT1/MOT2"/>
</dbReference>
<feature type="transmembrane region" description="Helical" evidence="1">
    <location>
        <begin position="248"/>
        <end position="270"/>
    </location>
</feature>
<protein>
    <recommendedName>
        <fullName evidence="4">Sulfate transporter</fullName>
    </recommendedName>
</protein>
<reference evidence="2 3" key="1">
    <citation type="journal article" date="2017" name="Genome Announc.">
        <title>Complete Genome Sequences of Two Acetylene-Fermenting Pelobacter acetylenicus Strains.</title>
        <authorList>
            <person name="Sutton J.M."/>
            <person name="Baesman S.M."/>
            <person name="Fierst J.L."/>
            <person name="Poret-Peterson A.T."/>
            <person name="Oremland R.S."/>
            <person name="Dunlap D.S."/>
            <person name="Akob D.M."/>
        </authorList>
    </citation>
    <scope>NUCLEOTIDE SEQUENCE [LARGE SCALE GENOMIC DNA]</scope>
    <source>
        <strain evidence="2 3">DSM 3247</strain>
    </source>
</reference>
<accession>A0A1L3GEG6</accession>
<dbReference type="RefSeq" id="WP_072286037.1">
    <property type="nucleotide sequence ID" value="NZ_CP015455.1"/>
</dbReference>
<evidence type="ECO:0000256" key="1">
    <source>
        <dbReference type="SAM" id="Phobius"/>
    </source>
</evidence>
<feature type="transmembrane region" description="Helical" evidence="1">
    <location>
        <begin position="81"/>
        <end position="102"/>
    </location>
</feature>
<feature type="transmembrane region" description="Helical" evidence="1">
    <location>
        <begin position="155"/>
        <end position="172"/>
    </location>
</feature>
<keyword evidence="1" id="KW-0472">Membrane</keyword>